<dbReference type="CDD" id="cd00077">
    <property type="entry name" value="HDc"/>
    <property type="match status" value="1"/>
</dbReference>
<dbReference type="Pfam" id="PF12627">
    <property type="entry name" value="PolyA_pol_RNAbd"/>
    <property type="match status" value="1"/>
</dbReference>
<gene>
    <name evidence="14" type="ORF">ACFSB2_24695</name>
</gene>
<dbReference type="RefSeq" id="WP_377945789.1">
    <property type="nucleotide sequence ID" value="NZ_JBHUCX010000099.1"/>
</dbReference>
<reference evidence="15" key="1">
    <citation type="journal article" date="2019" name="Int. J. Syst. Evol. Microbiol.">
        <title>The Global Catalogue of Microorganisms (GCM) 10K type strain sequencing project: providing services to taxonomists for standard genome sequencing and annotation.</title>
        <authorList>
            <consortium name="The Broad Institute Genomics Platform"/>
            <consortium name="The Broad Institute Genome Sequencing Center for Infectious Disease"/>
            <person name="Wu L."/>
            <person name="Ma J."/>
        </authorList>
    </citation>
    <scope>NUCLEOTIDE SEQUENCE [LARGE SCALE GENOMIC DNA]</scope>
    <source>
        <strain evidence="15">CGMCC 1.12286</strain>
    </source>
</reference>
<evidence type="ECO:0000256" key="6">
    <source>
        <dbReference type="ARBA" id="ARBA00022723"/>
    </source>
</evidence>
<evidence type="ECO:0000256" key="11">
    <source>
        <dbReference type="ARBA" id="ARBA00022884"/>
    </source>
</evidence>
<evidence type="ECO:0000256" key="9">
    <source>
        <dbReference type="ARBA" id="ARBA00022840"/>
    </source>
</evidence>
<evidence type="ECO:0000256" key="7">
    <source>
        <dbReference type="ARBA" id="ARBA00022741"/>
    </source>
</evidence>
<feature type="domain" description="HD" evidence="13">
    <location>
        <begin position="242"/>
        <end position="340"/>
    </location>
</feature>
<dbReference type="CDD" id="cd05398">
    <property type="entry name" value="NT_ClassII-CCAase"/>
    <property type="match status" value="1"/>
</dbReference>
<evidence type="ECO:0000256" key="8">
    <source>
        <dbReference type="ARBA" id="ARBA00022800"/>
    </source>
</evidence>
<evidence type="ECO:0000256" key="5">
    <source>
        <dbReference type="ARBA" id="ARBA00022695"/>
    </source>
</evidence>
<dbReference type="InterPro" id="IPR032828">
    <property type="entry name" value="PolyA_RNA-bd"/>
</dbReference>
<comment type="caution">
    <text evidence="14">The sequence shown here is derived from an EMBL/GenBank/DDBJ whole genome shotgun (WGS) entry which is preliminary data.</text>
</comment>
<dbReference type="PANTHER" id="PTHR47545">
    <property type="entry name" value="MULTIFUNCTIONAL CCA PROTEIN"/>
    <property type="match status" value="1"/>
</dbReference>
<evidence type="ECO:0000256" key="3">
    <source>
        <dbReference type="ARBA" id="ARBA00022679"/>
    </source>
</evidence>
<dbReference type="InterPro" id="IPR002646">
    <property type="entry name" value="PolA_pol_head_dom"/>
</dbReference>
<evidence type="ECO:0000259" key="13">
    <source>
        <dbReference type="PROSITE" id="PS51831"/>
    </source>
</evidence>
<organism evidence="14 15">
    <name type="scientific">Alicyclobacillus fodiniaquatilis</name>
    <dbReference type="NCBI Taxonomy" id="1661150"/>
    <lineage>
        <taxon>Bacteria</taxon>
        <taxon>Bacillati</taxon>
        <taxon>Bacillota</taxon>
        <taxon>Bacilli</taxon>
        <taxon>Bacillales</taxon>
        <taxon>Alicyclobacillaceae</taxon>
        <taxon>Alicyclobacillus</taxon>
    </lineage>
</organism>
<evidence type="ECO:0000313" key="15">
    <source>
        <dbReference type="Proteomes" id="UP001597079"/>
    </source>
</evidence>
<dbReference type="EMBL" id="JBHUCX010000099">
    <property type="protein sequence ID" value="MFD1677867.1"/>
    <property type="molecule type" value="Genomic_DNA"/>
</dbReference>
<dbReference type="InterPro" id="IPR006674">
    <property type="entry name" value="HD_domain"/>
</dbReference>
<evidence type="ECO:0000256" key="2">
    <source>
        <dbReference type="ARBA" id="ARBA00022596"/>
    </source>
</evidence>
<dbReference type="Pfam" id="PF01743">
    <property type="entry name" value="PolyA_pol"/>
    <property type="match status" value="1"/>
</dbReference>
<dbReference type="Proteomes" id="UP001597079">
    <property type="component" value="Unassembled WGS sequence"/>
</dbReference>
<dbReference type="PIRSF" id="PIRSF000813">
    <property type="entry name" value="CCA_bact"/>
    <property type="match status" value="1"/>
</dbReference>
<dbReference type="InterPro" id="IPR050124">
    <property type="entry name" value="tRNA_CCA-adding_enzyme"/>
</dbReference>
<keyword evidence="10" id="KW-0460">Magnesium</keyword>
<accession>A0ABW4JN40</accession>
<comment type="cofactor">
    <cofactor evidence="1">
        <name>Mg(2+)</name>
        <dbReference type="ChEBI" id="CHEBI:18420"/>
    </cofactor>
</comment>
<keyword evidence="5" id="KW-0548">Nucleotidyltransferase</keyword>
<sequence>MNLREIAQTIAAAGGRLYLVGGGVRDQIRGHSAKDLDFCVTGLSTEQFWTHFPNAFLAGRAFPVFRLPVDGHVAEFALARTEHKISVGHRGFQINASEGVTIEQDLERRDLTINALALDVLTNEVIDPFGGQNDIHNRVVRAVSDAFAEDPLRVYRAARFAATLDFHIEPRTTALMRSLRDELYALSAERVFEEVKKALGSARPSVFFMALKTAGVLDVHFGEIASLVGVLQPEKYHPEGDAFEHTMQVLDASARLTERVEVRFAALVHDVGKGVTPREKWPSHHGHEALGVPLARRLCQRLKLPSKWTEAATFATAEHMKMHILHRMKPVKVVDLLMAAQRNPLGVEGLAVVGMSDDRGRNSPNAPSPNAASLDALWRVIQAVNGAAVTTDAIGKQFGEELRKKRAAAVQAWRNREK</sequence>
<dbReference type="Gene3D" id="3.30.460.10">
    <property type="entry name" value="Beta Polymerase, domain 2"/>
    <property type="match status" value="1"/>
</dbReference>
<evidence type="ECO:0000313" key="14">
    <source>
        <dbReference type="EMBL" id="MFD1677867.1"/>
    </source>
</evidence>
<dbReference type="PROSITE" id="PS51831">
    <property type="entry name" value="HD"/>
    <property type="match status" value="1"/>
</dbReference>
<evidence type="ECO:0000256" key="1">
    <source>
        <dbReference type="ARBA" id="ARBA00001946"/>
    </source>
</evidence>
<comment type="similarity">
    <text evidence="12">Belongs to the tRNA nucleotidyltransferase/poly(A) polymerase family.</text>
</comment>
<dbReference type="Pfam" id="PF01966">
    <property type="entry name" value="HD"/>
    <property type="match status" value="1"/>
</dbReference>
<dbReference type="InterPro" id="IPR003607">
    <property type="entry name" value="HD/PDEase_dom"/>
</dbReference>
<proteinExistence type="inferred from homology"/>
<keyword evidence="7" id="KW-0547">Nucleotide-binding</keyword>
<keyword evidence="3 12" id="KW-0808">Transferase</keyword>
<evidence type="ECO:0000256" key="10">
    <source>
        <dbReference type="ARBA" id="ARBA00022842"/>
    </source>
</evidence>
<evidence type="ECO:0000256" key="4">
    <source>
        <dbReference type="ARBA" id="ARBA00022694"/>
    </source>
</evidence>
<keyword evidence="9" id="KW-0067">ATP-binding</keyword>
<protein>
    <submittedName>
        <fullName evidence="14">HD domain-containing protein</fullName>
    </submittedName>
</protein>
<dbReference type="SUPFAM" id="SSF81301">
    <property type="entry name" value="Nucleotidyltransferase"/>
    <property type="match status" value="1"/>
</dbReference>
<dbReference type="SUPFAM" id="SSF81891">
    <property type="entry name" value="Poly A polymerase C-terminal region-like"/>
    <property type="match status" value="1"/>
</dbReference>
<keyword evidence="4" id="KW-0819">tRNA processing</keyword>
<keyword evidence="2" id="KW-0533">Nickel</keyword>
<keyword evidence="8" id="KW-0692">RNA repair</keyword>
<dbReference type="PANTHER" id="PTHR47545:SF1">
    <property type="entry name" value="MULTIFUNCTIONAL CCA PROTEIN"/>
    <property type="match status" value="1"/>
</dbReference>
<dbReference type="InterPro" id="IPR043519">
    <property type="entry name" value="NT_sf"/>
</dbReference>
<dbReference type="Gene3D" id="1.10.3090.10">
    <property type="entry name" value="cca-adding enzyme, domain 2"/>
    <property type="match status" value="1"/>
</dbReference>
<evidence type="ECO:0000256" key="12">
    <source>
        <dbReference type="RuleBase" id="RU003953"/>
    </source>
</evidence>
<keyword evidence="11 12" id="KW-0694">RNA-binding</keyword>
<keyword evidence="15" id="KW-1185">Reference proteome</keyword>
<keyword evidence="6" id="KW-0479">Metal-binding</keyword>
<dbReference type="InterPro" id="IPR012006">
    <property type="entry name" value="CCA_bact"/>
</dbReference>
<name>A0ABW4JN40_9BACL</name>